<organism evidence="1 2">
    <name type="scientific">Choristoneura fumiferana</name>
    <name type="common">Spruce budworm moth</name>
    <name type="synonym">Archips fumiferana</name>
    <dbReference type="NCBI Taxonomy" id="7141"/>
    <lineage>
        <taxon>Eukaryota</taxon>
        <taxon>Metazoa</taxon>
        <taxon>Ecdysozoa</taxon>
        <taxon>Arthropoda</taxon>
        <taxon>Hexapoda</taxon>
        <taxon>Insecta</taxon>
        <taxon>Pterygota</taxon>
        <taxon>Neoptera</taxon>
        <taxon>Endopterygota</taxon>
        <taxon>Lepidoptera</taxon>
        <taxon>Glossata</taxon>
        <taxon>Ditrysia</taxon>
        <taxon>Tortricoidea</taxon>
        <taxon>Tortricidae</taxon>
        <taxon>Tortricinae</taxon>
        <taxon>Choristoneura</taxon>
    </lineage>
</organism>
<evidence type="ECO:0000313" key="1">
    <source>
        <dbReference type="EMBL" id="KAI8441835.1"/>
    </source>
</evidence>
<dbReference type="Proteomes" id="UP001064048">
    <property type="component" value="Chromosome 9"/>
</dbReference>
<sequence>MPNFKSIGPLKVGHSERRPVPSSVFLIEAGLRMMASGISSYLESGWNVFDLSVTLLALMGAVMLTIAPKLFIVVIFRPLRTYAFAIVVIKKRAWAIVPTRAQCRLGTSHAPLNCFQVVDASVQAKKRYRDVFGTLVLLSPLMSSAGCVMLVMYYFFAIIGMELFAGLDLKNCCK</sequence>
<reference evidence="1 2" key="1">
    <citation type="journal article" date="2022" name="Genome Biol. Evol.">
        <title>The Spruce Budworm Genome: Reconstructing the Evolutionary History of Antifreeze Proteins.</title>
        <authorList>
            <person name="Beliveau C."/>
            <person name="Gagne P."/>
            <person name="Picq S."/>
            <person name="Vernygora O."/>
            <person name="Keeling C.I."/>
            <person name="Pinkney K."/>
            <person name="Doucet D."/>
            <person name="Wen F."/>
            <person name="Johnston J.S."/>
            <person name="Maaroufi H."/>
            <person name="Boyle B."/>
            <person name="Laroche J."/>
            <person name="Dewar K."/>
            <person name="Juretic N."/>
            <person name="Blackburn G."/>
            <person name="Nisole A."/>
            <person name="Brunet B."/>
            <person name="Brandao M."/>
            <person name="Lumley L."/>
            <person name="Duan J."/>
            <person name="Quan G."/>
            <person name="Lucarotti C.J."/>
            <person name="Roe A.D."/>
            <person name="Sperling F.A.H."/>
            <person name="Levesque R.C."/>
            <person name="Cusson M."/>
        </authorList>
    </citation>
    <scope>NUCLEOTIDE SEQUENCE [LARGE SCALE GENOMIC DNA]</scope>
    <source>
        <strain evidence="1">Glfc:IPQL:Cfum</strain>
    </source>
</reference>
<evidence type="ECO:0000313" key="2">
    <source>
        <dbReference type="Proteomes" id="UP001064048"/>
    </source>
</evidence>
<keyword evidence="2" id="KW-1185">Reference proteome</keyword>
<name>A0ACC0KZS7_CHOFU</name>
<dbReference type="EMBL" id="CM046109">
    <property type="protein sequence ID" value="KAI8441835.1"/>
    <property type="molecule type" value="Genomic_DNA"/>
</dbReference>
<gene>
    <name evidence="1" type="ORF">MSG28_005521</name>
</gene>
<proteinExistence type="predicted"/>
<accession>A0ACC0KZS7</accession>
<comment type="caution">
    <text evidence="1">The sequence shown here is derived from an EMBL/GenBank/DDBJ whole genome shotgun (WGS) entry which is preliminary data.</text>
</comment>
<protein>
    <submittedName>
        <fullName evidence="1">Uncharacterized protein</fullName>
    </submittedName>
</protein>